<name>A0AB39BQC0_9BACI</name>
<dbReference type="InterPro" id="IPR050833">
    <property type="entry name" value="Poly_Biosynth_Transport"/>
</dbReference>
<keyword evidence="2" id="KW-1003">Cell membrane</keyword>
<dbReference type="AlphaFoldDB" id="A0AB39BQC0"/>
<gene>
    <name evidence="7" type="ORF">AB3N04_12925</name>
</gene>
<evidence type="ECO:0000256" key="5">
    <source>
        <dbReference type="ARBA" id="ARBA00023136"/>
    </source>
</evidence>
<feature type="transmembrane region" description="Helical" evidence="6">
    <location>
        <begin position="46"/>
        <end position="75"/>
    </location>
</feature>
<dbReference type="GO" id="GO:0005886">
    <property type="term" value="C:plasma membrane"/>
    <property type="evidence" value="ECO:0007669"/>
    <property type="project" value="UniProtKB-SubCell"/>
</dbReference>
<evidence type="ECO:0000256" key="1">
    <source>
        <dbReference type="ARBA" id="ARBA00004651"/>
    </source>
</evidence>
<feature type="transmembrane region" description="Helical" evidence="6">
    <location>
        <begin position="308"/>
        <end position="331"/>
    </location>
</feature>
<keyword evidence="4 6" id="KW-1133">Transmembrane helix</keyword>
<feature type="transmembrane region" description="Helical" evidence="6">
    <location>
        <begin position="118"/>
        <end position="139"/>
    </location>
</feature>
<evidence type="ECO:0000256" key="2">
    <source>
        <dbReference type="ARBA" id="ARBA00022475"/>
    </source>
</evidence>
<organism evidence="7">
    <name type="scientific">Alkalihalophilus sp. As8PL</name>
    <dbReference type="NCBI Taxonomy" id="3237103"/>
    <lineage>
        <taxon>Bacteria</taxon>
        <taxon>Bacillati</taxon>
        <taxon>Bacillota</taxon>
        <taxon>Bacilli</taxon>
        <taxon>Bacillales</taxon>
        <taxon>Bacillaceae</taxon>
        <taxon>Alkalihalophilus</taxon>
    </lineage>
</organism>
<feature type="transmembrane region" description="Helical" evidence="6">
    <location>
        <begin position="87"/>
        <end position="106"/>
    </location>
</feature>
<feature type="transmembrane region" description="Helical" evidence="6">
    <location>
        <begin position="372"/>
        <end position="395"/>
    </location>
</feature>
<proteinExistence type="predicted"/>
<protein>
    <submittedName>
        <fullName evidence="7">Lipopolysaccharide biosynthesis protein</fullName>
    </submittedName>
</protein>
<dbReference type="RefSeq" id="WP_368503158.1">
    <property type="nucleotide sequence ID" value="NZ_CP162551.1"/>
</dbReference>
<feature type="transmembrane region" description="Helical" evidence="6">
    <location>
        <begin position="151"/>
        <end position="170"/>
    </location>
</feature>
<dbReference type="PANTHER" id="PTHR30250">
    <property type="entry name" value="PST FAMILY PREDICTED COLANIC ACID TRANSPORTER"/>
    <property type="match status" value="1"/>
</dbReference>
<keyword evidence="5 6" id="KW-0472">Membrane</keyword>
<feature type="transmembrane region" description="Helical" evidence="6">
    <location>
        <begin position="12"/>
        <end position="34"/>
    </location>
</feature>
<keyword evidence="3 6" id="KW-0812">Transmembrane</keyword>
<accession>A0AB39BQC0</accession>
<evidence type="ECO:0000256" key="4">
    <source>
        <dbReference type="ARBA" id="ARBA00022989"/>
    </source>
</evidence>
<sequence length="436" mass="47603">MKHKLNTLRKKPFVRNVFIMASGTAAAQVIAMVLSPIITRLYGPEAFGLLGVFTAVIAIITPIAALTYPIAIVLPKSDNDAKGIVRLSLYISTTISMVVAIILIFFNETIVDVFNIEAIAPFMLLIPLVILFSGFLQVTEQWLIRKNQFRITARVTVLQSLILNGSKVGIGFFHPVAAVLIVLTVFGQLLKSFMMIIGVKRANAIKEQGLVSEHASLSIKGLAKKYKDFPIYRAPEVFLNAISQGLPILMLTSFFGPASAGFYSIGKTVLGMPSQLIGKSVGDVFYPRISEAANNGENLTKLITKATLALGAVGIIPYGIVIIFGPSLFGFVFGSEWVTAGEYARWIALWSLFGFMNRPSVRALPVLSAQAFHLRFTILMLVVRFLMLAIGYWVFESDVVAIALFGFSGATLNIILILLTLNRSRRFDASNSNNGV</sequence>
<comment type="subcellular location">
    <subcellularLocation>
        <location evidence="1">Cell membrane</location>
        <topology evidence="1">Multi-pass membrane protein</topology>
    </subcellularLocation>
</comment>
<evidence type="ECO:0000313" key="7">
    <source>
        <dbReference type="EMBL" id="XDI35615.1"/>
    </source>
</evidence>
<feature type="transmembrane region" description="Helical" evidence="6">
    <location>
        <begin position="401"/>
        <end position="421"/>
    </location>
</feature>
<dbReference type="Pfam" id="PF13440">
    <property type="entry name" value="Polysacc_synt_3"/>
    <property type="match status" value="1"/>
</dbReference>
<feature type="transmembrane region" description="Helical" evidence="6">
    <location>
        <begin position="176"/>
        <end position="199"/>
    </location>
</feature>
<reference evidence="7" key="1">
    <citation type="submission" date="2024-07" db="EMBL/GenBank/DDBJ databases">
        <title>Identification and characteristics of an arsenic-resistant bacterial isolate, which belongs to a novel species.</title>
        <authorList>
            <person name="Juszczyk A."/>
            <person name="Kowalczyk A."/>
            <person name="Was K."/>
            <person name="Kosowicz W."/>
            <person name="Budzyn A."/>
            <person name="Latowski D."/>
        </authorList>
    </citation>
    <scope>NUCLEOTIDE SEQUENCE</scope>
    <source>
        <strain evidence="7">As8PL</strain>
    </source>
</reference>
<evidence type="ECO:0000256" key="3">
    <source>
        <dbReference type="ARBA" id="ARBA00022692"/>
    </source>
</evidence>
<feature type="transmembrane region" description="Helical" evidence="6">
    <location>
        <begin position="343"/>
        <end position="360"/>
    </location>
</feature>
<dbReference type="PANTHER" id="PTHR30250:SF28">
    <property type="entry name" value="POLYSACCHARIDE BIOSYNTHESIS PROTEIN"/>
    <property type="match status" value="1"/>
</dbReference>
<dbReference type="EMBL" id="CP162551">
    <property type="protein sequence ID" value="XDI35615.1"/>
    <property type="molecule type" value="Genomic_DNA"/>
</dbReference>
<evidence type="ECO:0000256" key="6">
    <source>
        <dbReference type="SAM" id="Phobius"/>
    </source>
</evidence>